<name>A0A098DD67_GIBZE</name>
<dbReference type="GO" id="GO:0000981">
    <property type="term" value="F:DNA-binding transcription factor activity, RNA polymerase II-specific"/>
    <property type="evidence" value="ECO:0007669"/>
    <property type="project" value="InterPro"/>
</dbReference>
<keyword evidence="5" id="KW-0539">Nucleus</keyword>
<dbReference type="AlphaFoldDB" id="A0A098DD67"/>
<keyword evidence="1" id="KW-0479">Metal-binding</keyword>
<evidence type="ECO:0000313" key="9">
    <source>
        <dbReference type="EnsemblFungi" id="CEF76908"/>
    </source>
</evidence>
<evidence type="ECO:0000256" key="2">
    <source>
        <dbReference type="ARBA" id="ARBA00022833"/>
    </source>
</evidence>
<sequence>MRYTQLRRRRSASSSVELPTPTVIEPGGVPPGPIFSGASHITPSEWSDPDSYLRYPTFAISNHHSSFQLFNFSLFQSLKRETVTVMSLTARERRNPPTRRKSCAACTKAKRRCDFAIPACLRCSQRRIHCQYPSRVMREQFSSSEASVAVSPDYLTTDDSSPQLAESLPSDTPIIEDFNAVISGLDACSEDLGVLEFPLEDNTLKFVEQPWTLTAPSTQDFSHVPQRILNRLQWATDEIKRAPEKMVLENQTPWSHPLLYKDGMPRSLQESRVNDLLAAPAPITPLECLAHTHALILYQIIRLYDGDIGARASAERIIPAIEASAVSLFSYAQFDIDATAIALPTYPIAPTKSFWQDWILQESLRRTLLFSFFFVQAYRIMSGCKIMQCDGRLGLCHAWTLSAHLWDATTPLSFAEAWRDKNHYVVTNAIFSEVLAEAQADDIDVFGKIMISSLMGRDEAEGWFARRGGKL</sequence>
<dbReference type="eggNOG" id="ENOG502S073">
    <property type="taxonomic scope" value="Eukaryota"/>
</dbReference>
<evidence type="ECO:0000256" key="6">
    <source>
        <dbReference type="SAM" id="MobiDB-lite"/>
    </source>
</evidence>
<evidence type="ECO:0000256" key="1">
    <source>
        <dbReference type="ARBA" id="ARBA00022723"/>
    </source>
</evidence>
<reference evidence="9 10" key="2">
    <citation type="journal article" date="2010" name="Nature">
        <title>Comparative genomics reveals mobile pathogenicity chromosomes in Fusarium.</title>
        <authorList>
            <person name="Ma L.J."/>
            <person name="van der Does H.C."/>
            <person name="Borkovich K.A."/>
            <person name="Coleman J.J."/>
            <person name="Daboussi M.J."/>
            <person name="Di Pietro A."/>
            <person name="Dufresne M."/>
            <person name="Freitag M."/>
            <person name="Grabherr M."/>
            <person name="Henrissat B."/>
            <person name="Houterman P.M."/>
            <person name="Kang S."/>
            <person name="Shim W.B."/>
            <person name="Woloshuk C."/>
            <person name="Xie X."/>
            <person name="Xu J.R."/>
            <person name="Antoniw J."/>
            <person name="Baker S.E."/>
            <person name="Bluhm B.H."/>
            <person name="Breakspear A."/>
            <person name="Brown D.W."/>
            <person name="Butchko R.A."/>
            <person name="Chapman S."/>
            <person name="Coulson R."/>
            <person name="Coutinho P.M."/>
            <person name="Danchin E.G."/>
            <person name="Diener A."/>
            <person name="Gale L.R."/>
            <person name="Gardiner D.M."/>
            <person name="Goff S."/>
            <person name="Hammond-Kosack K.E."/>
            <person name="Hilburn K."/>
            <person name="Hua-Van A."/>
            <person name="Jonkers W."/>
            <person name="Kazan K."/>
            <person name="Kodira C.D."/>
            <person name="Koehrsen M."/>
            <person name="Kumar L."/>
            <person name="Lee Y.H."/>
            <person name="Li L."/>
            <person name="Manners J.M."/>
            <person name="Miranda-Saavedra D."/>
            <person name="Mukherjee M."/>
            <person name="Park G."/>
            <person name="Park J."/>
            <person name="Park S.Y."/>
            <person name="Proctor R.H."/>
            <person name="Regev A."/>
            <person name="Ruiz-Roldan M.C."/>
            <person name="Sain D."/>
            <person name="Sakthikumar S."/>
            <person name="Sykes S."/>
            <person name="Schwartz D.C."/>
            <person name="Turgeon B.G."/>
            <person name="Wapinski I."/>
            <person name="Yoder O."/>
            <person name="Young S."/>
            <person name="Zeng Q."/>
            <person name="Zhou S."/>
            <person name="Galagan J."/>
            <person name="Cuomo C.A."/>
            <person name="Kistler H.C."/>
            <person name="Rep M."/>
        </authorList>
    </citation>
    <scope>GENOME REANNOTATION</scope>
    <source>
        <strain evidence="10">ATCC MYA-4620 / CBS 123657 / FGSC 9075 / NRRL 31084 / PH-1</strain>
        <strain evidence="9">PH-1 / ATCC MYA-4620 / FGSC 9075 / NRRL 31084</strain>
    </source>
</reference>
<dbReference type="Gene3D" id="4.10.240.10">
    <property type="entry name" value="Zn(2)-C6 fungal-type DNA-binding domain"/>
    <property type="match status" value="1"/>
</dbReference>
<keyword evidence="10" id="KW-1185">Reference proteome</keyword>
<feature type="region of interest" description="Disordered" evidence="6">
    <location>
        <begin position="1"/>
        <end position="35"/>
    </location>
</feature>
<dbReference type="CDD" id="cd00067">
    <property type="entry name" value="GAL4"/>
    <property type="match status" value="1"/>
</dbReference>
<dbReference type="Proteomes" id="UP000070720">
    <property type="component" value="Chromosome 2"/>
</dbReference>
<dbReference type="PROSITE" id="PS00463">
    <property type="entry name" value="ZN2_CY6_FUNGAL_1"/>
    <property type="match status" value="1"/>
</dbReference>
<dbReference type="GO" id="GO:0008270">
    <property type="term" value="F:zinc ion binding"/>
    <property type="evidence" value="ECO:0007669"/>
    <property type="project" value="InterPro"/>
</dbReference>
<evidence type="ECO:0000259" key="7">
    <source>
        <dbReference type="PROSITE" id="PS50048"/>
    </source>
</evidence>
<evidence type="ECO:0000313" key="10">
    <source>
        <dbReference type="Proteomes" id="UP000070720"/>
    </source>
</evidence>
<organism evidence="8 10">
    <name type="scientific">Gibberella zeae (strain ATCC MYA-4620 / CBS 123657 / FGSC 9075 / NRRL 31084 / PH-1)</name>
    <name type="common">Wheat head blight fungus</name>
    <name type="synonym">Fusarium graminearum</name>
    <dbReference type="NCBI Taxonomy" id="229533"/>
    <lineage>
        <taxon>Eukaryota</taxon>
        <taxon>Fungi</taxon>
        <taxon>Dikarya</taxon>
        <taxon>Ascomycota</taxon>
        <taxon>Pezizomycotina</taxon>
        <taxon>Sordariomycetes</taxon>
        <taxon>Hypocreomycetidae</taxon>
        <taxon>Hypocreales</taxon>
        <taxon>Nectriaceae</taxon>
        <taxon>Fusarium</taxon>
    </lineage>
</organism>
<accession>A0A098DD67</accession>
<evidence type="ECO:0000256" key="3">
    <source>
        <dbReference type="ARBA" id="ARBA00023015"/>
    </source>
</evidence>
<feature type="compositionally biased region" description="Basic residues" evidence="6">
    <location>
        <begin position="1"/>
        <end position="11"/>
    </location>
</feature>
<dbReference type="InParanoid" id="A0A098DD67"/>
<reference evidence="9 10" key="1">
    <citation type="journal article" date="2007" name="Science">
        <title>The Fusarium graminearum genome reveals a link between localized polymorphism and pathogen specialization.</title>
        <authorList>
            <person name="Cuomo C.A."/>
            <person name="Gueldener U."/>
            <person name="Xu J.-R."/>
            <person name="Trail F."/>
            <person name="Turgeon B.G."/>
            <person name="Di Pietro A."/>
            <person name="Walton J.D."/>
            <person name="Ma L.-J."/>
            <person name="Baker S.E."/>
            <person name="Rep M."/>
            <person name="Adam G."/>
            <person name="Antoniw J."/>
            <person name="Baldwin T."/>
            <person name="Calvo S.E."/>
            <person name="Chang Y.-L."/>
            <person name="DeCaprio D."/>
            <person name="Gale L.R."/>
            <person name="Gnerre S."/>
            <person name="Goswami R.S."/>
            <person name="Hammond-Kosack K."/>
            <person name="Harris L.J."/>
            <person name="Hilburn K."/>
            <person name="Kennell J.C."/>
            <person name="Kroken S."/>
            <person name="Magnuson J.K."/>
            <person name="Mannhaupt G."/>
            <person name="Mauceli E.W."/>
            <person name="Mewes H.-W."/>
            <person name="Mitterbauer R."/>
            <person name="Muehlbauer G."/>
            <person name="Muensterkoetter M."/>
            <person name="Nelson D."/>
            <person name="O'Donnell K."/>
            <person name="Ouellet T."/>
            <person name="Qi W."/>
            <person name="Quesneville H."/>
            <person name="Roncero M.I.G."/>
            <person name="Seong K.-Y."/>
            <person name="Tetko I.V."/>
            <person name="Urban M."/>
            <person name="Waalwijk C."/>
            <person name="Ward T.J."/>
            <person name="Yao J."/>
            <person name="Birren B.W."/>
            <person name="Kistler H.C."/>
        </authorList>
    </citation>
    <scope>NUCLEOTIDE SEQUENCE [LARGE SCALE GENOMIC DNA]</scope>
    <source>
        <strain evidence="10">ATCC MYA-4620 / CBS 123657 / FGSC 9075 / NRRL 31084 / PH-1</strain>
        <strain evidence="9">PH-1 / ATCC MYA-4620 / FGSC 9075 / NRRL 31084</strain>
    </source>
</reference>
<protein>
    <submittedName>
        <fullName evidence="8">Chromosome 2, complete genome</fullName>
    </submittedName>
</protein>
<reference evidence="8 10" key="3">
    <citation type="journal article" date="2015" name="BMC Genomics">
        <title>The completed genome sequence of the pathogenic ascomycete fungus Fusarium graminearum.</title>
        <authorList>
            <person name="King R."/>
            <person name="Urban M."/>
            <person name="Hammond-Kosack M.C."/>
            <person name="Hassani-Pak K."/>
            <person name="Hammond-Kosack K.E."/>
        </authorList>
    </citation>
    <scope>NUCLEOTIDE SEQUENCE [LARGE SCALE GENOMIC DNA]</scope>
    <source>
        <strain evidence="10">ATCC MYA-4620 / CBS 123657 / FGSC 9075 / NRRL 31084 / PH-1</strain>
        <strain evidence="8">PH-1</strain>
    </source>
</reference>
<feature type="domain" description="Zn(2)-C6 fungal-type" evidence="7">
    <location>
        <begin position="102"/>
        <end position="132"/>
    </location>
</feature>
<keyword evidence="4" id="KW-0804">Transcription</keyword>
<evidence type="ECO:0000256" key="4">
    <source>
        <dbReference type="ARBA" id="ARBA00023163"/>
    </source>
</evidence>
<keyword evidence="2" id="KW-0862">Zinc</keyword>
<dbReference type="InterPro" id="IPR001138">
    <property type="entry name" value="Zn2Cys6_DnaBD"/>
</dbReference>
<dbReference type="PROSITE" id="PS50048">
    <property type="entry name" value="ZN2_CY6_FUNGAL_2"/>
    <property type="match status" value="1"/>
</dbReference>
<gene>
    <name evidence="8" type="ORF">FGRAMPH1_01T10209</name>
</gene>
<proteinExistence type="predicted"/>
<dbReference type="VEuPathDB" id="FungiDB:FGRAMPH1_01G10209"/>
<keyword evidence="3" id="KW-0805">Transcription regulation</keyword>
<dbReference type="Pfam" id="PF00172">
    <property type="entry name" value="Zn_clus"/>
    <property type="match status" value="1"/>
</dbReference>
<dbReference type="EMBL" id="HG970333">
    <property type="protein sequence ID" value="CEF76908.1"/>
    <property type="molecule type" value="Genomic_DNA"/>
</dbReference>
<evidence type="ECO:0000313" key="8">
    <source>
        <dbReference type="EMBL" id="CEF76908.1"/>
    </source>
</evidence>
<dbReference type="SUPFAM" id="SSF57701">
    <property type="entry name" value="Zn2/Cys6 DNA-binding domain"/>
    <property type="match status" value="1"/>
</dbReference>
<accession>A0A0E0S083</accession>
<dbReference type="SMART" id="SM00066">
    <property type="entry name" value="GAL4"/>
    <property type="match status" value="1"/>
</dbReference>
<evidence type="ECO:0000256" key="5">
    <source>
        <dbReference type="ARBA" id="ARBA00023242"/>
    </source>
</evidence>
<dbReference type="PHI-base" id="PHI:1721"/>
<dbReference type="InterPro" id="IPR036864">
    <property type="entry name" value="Zn2-C6_fun-type_DNA-bd_sf"/>
</dbReference>
<dbReference type="EnsemblFungi" id="CEF76908">
    <property type="protein sequence ID" value="CEF76908"/>
    <property type="gene ID" value="FGRRES_13344_M"/>
</dbReference>
<dbReference type="PANTHER" id="PTHR47660">
    <property type="entry name" value="TRANSCRIPTION FACTOR WITH C2H2 AND ZN(2)-CYS(6) DNA BINDING DOMAIN (EUROFUNG)-RELATED-RELATED"/>
    <property type="match status" value="1"/>
</dbReference>
<reference evidence="9" key="4">
    <citation type="submission" date="2017-01" db="UniProtKB">
        <authorList>
            <consortium name="EnsemblFungi"/>
        </authorList>
    </citation>
    <scope>IDENTIFICATION</scope>
    <source>
        <strain evidence="9">PH-1 / ATCC MYA-4620 / FGSC 9075 / NRRL 31084</strain>
    </source>
</reference>